<dbReference type="PANTHER" id="PTHR33608:SF6">
    <property type="entry name" value="BLL2464 PROTEIN"/>
    <property type="match status" value="1"/>
</dbReference>
<dbReference type="Proteomes" id="UP000198518">
    <property type="component" value="Unassembled WGS sequence"/>
</dbReference>
<protein>
    <submittedName>
        <fullName evidence="2">Uncharacterized conserved protein, DUF58 family, contains vWF domain</fullName>
    </submittedName>
</protein>
<dbReference type="EMBL" id="FOJA01000001">
    <property type="protein sequence ID" value="SEW22175.1"/>
    <property type="molecule type" value="Genomic_DNA"/>
</dbReference>
<evidence type="ECO:0000256" key="1">
    <source>
        <dbReference type="SAM" id="MobiDB-lite"/>
    </source>
</evidence>
<dbReference type="InterPro" id="IPR013783">
    <property type="entry name" value="Ig-like_fold"/>
</dbReference>
<proteinExistence type="predicted"/>
<reference evidence="2 3" key="1">
    <citation type="submission" date="2016-10" db="EMBL/GenBank/DDBJ databases">
        <authorList>
            <person name="de Groot N.N."/>
        </authorList>
    </citation>
    <scope>NUCLEOTIDE SEQUENCE [LARGE SCALE GENOMIC DNA]</scope>
    <source>
        <strain evidence="2 3">CGMCC 1.5337</strain>
    </source>
</reference>
<keyword evidence="3" id="KW-1185">Reference proteome</keyword>
<gene>
    <name evidence="2" type="ORF">SAMN04487945_2294</name>
</gene>
<dbReference type="RefSeq" id="WP_089669515.1">
    <property type="nucleotide sequence ID" value="NZ_FOJA01000001.1"/>
</dbReference>
<evidence type="ECO:0000313" key="2">
    <source>
        <dbReference type="EMBL" id="SEW22175.1"/>
    </source>
</evidence>
<name>A0A1I0Q5X9_9EURY</name>
<dbReference type="STRING" id="355548.SAMN04487945_2294"/>
<sequence length="417" mass="43622">MTWERTGRWRPAAAAALFVVALGVYVADAAVLLAAVVPAAYAAYPSLVRPPSPAVSVERTVADCSPDAGEPVAVSLRVRNDGTSPLAAVAVADDQPETLGVNGDSRLATPLAPGESVTLEYEVTARYGVHEWGSPSVVVRDRSGGHETARSPVAGGDDRIECRPTVPGPLCRAGAPRSGRRASDARGAGSEFGHVREYRHGDAPARVDWRRFAATGDLRTVVSPVAQRGALVVCVDAREAAYRERAGDHPTAVAHAATAGRAVAAAAAKRGVQVGAAAFGAQFDWAAPTGGRFERSPAATVLDDRVADWQSEGRETREGWQQSLRSLLPAGATIVFSTPLSDGAVAAFARRLATDRSVVVVSPDVTRSDTAGARAARLERRHRIRTLRNEGVPVVDWRPPAPLAAAVERSRAGGGSP</sequence>
<organism evidence="2 3">
    <name type="scientific">Halobacterium jilantaiense</name>
    <dbReference type="NCBI Taxonomy" id="355548"/>
    <lineage>
        <taxon>Archaea</taxon>
        <taxon>Methanobacteriati</taxon>
        <taxon>Methanobacteriota</taxon>
        <taxon>Stenosarchaea group</taxon>
        <taxon>Halobacteria</taxon>
        <taxon>Halobacteriales</taxon>
        <taxon>Halobacteriaceae</taxon>
        <taxon>Halobacterium</taxon>
    </lineage>
</organism>
<accession>A0A1I0Q5X9</accession>
<dbReference type="PANTHER" id="PTHR33608">
    <property type="entry name" value="BLL2464 PROTEIN"/>
    <property type="match status" value="1"/>
</dbReference>
<dbReference type="AlphaFoldDB" id="A0A1I0Q5X9"/>
<dbReference type="OrthoDB" id="31512at2157"/>
<dbReference type="Gene3D" id="2.60.40.10">
    <property type="entry name" value="Immunoglobulins"/>
    <property type="match status" value="1"/>
</dbReference>
<evidence type="ECO:0000313" key="3">
    <source>
        <dbReference type="Proteomes" id="UP000198518"/>
    </source>
</evidence>
<feature type="compositionally biased region" description="Basic and acidic residues" evidence="1">
    <location>
        <begin position="139"/>
        <end position="149"/>
    </location>
</feature>
<feature type="region of interest" description="Disordered" evidence="1">
    <location>
        <begin position="139"/>
        <end position="188"/>
    </location>
</feature>